<sequence>MDFMAMFRKNPIDSIKTAELQEEELKLKSRINRLRKEIDKIEKQKKDKFKEGVGADLIKKKMIAQELKQLDMEAKLKVKNFMALHKQYMFVSNLVVIKKYQRDLQKTALWTKIQAITPDSFENSLIKVNLAGKGFDRVIDDLNQIFALDITESDTDMDEAEKQMFDVWNSVEDGSLDLEHAESVLSIDKDIEKALEKMED</sequence>
<name>A0ABD4TKT4_9EURY</name>
<protein>
    <submittedName>
        <fullName evidence="2">Chromosome assembly protein</fullName>
    </submittedName>
</protein>
<feature type="coiled-coil region" evidence="1">
    <location>
        <begin position="17"/>
        <end position="51"/>
    </location>
</feature>
<organism evidence="2 3">
    <name type="scientific">Methanocalculus taiwanensis</name>
    <dbReference type="NCBI Taxonomy" id="106207"/>
    <lineage>
        <taxon>Archaea</taxon>
        <taxon>Methanobacteriati</taxon>
        <taxon>Methanobacteriota</taxon>
        <taxon>Stenosarchaea group</taxon>
        <taxon>Methanomicrobia</taxon>
        <taxon>Methanomicrobiales</taxon>
        <taxon>Methanocalculaceae</taxon>
        <taxon>Methanocalculus</taxon>
    </lineage>
</organism>
<evidence type="ECO:0000313" key="2">
    <source>
        <dbReference type="EMBL" id="MCQ1539509.1"/>
    </source>
</evidence>
<accession>A0ABD4TKT4</accession>
<dbReference type="AlphaFoldDB" id="A0ABD4TKT4"/>
<dbReference type="Proteomes" id="UP001524383">
    <property type="component" value="Unassembled WGS sequence"/>
</dbReference>
<gene>
    <name evidence="2" type="ORF">FTO68_11025</name>
</gene>
<evidence type="ECO:0000256" key="1">
    <source>
        <dbReference type="SAM" id="Coils"/>
    </source>
</evidence>
<reference evidence="2 3" key="1">
    <citation type="submission" date="2019-08" db="EMBL/GenBank/DDBJ databases">
        <authorList>
            <person name="Chen S.-C."/>
            <person name="Lai M.-C."/>
            <person name="You Y.-T."/>
        </authorList>
    </citation>
    <scope>NUCLEOTIDE SEQUENCE [LARGE SCALE GENOMIC DNA]</scope>
    <source>
        <strain evidence="2 3">P2F9704a</strain>
    </source>
</reference>
<comment type="caution">
    <text evidence="2">The sequence shown here is derived from an EMBL/GenBank/DDBJ whole genome shotgun (WGS) entry which is preliminary data.</text>
</comment>
<keyword evidence="1" id="KW-0175">Coiled coil</keyword>
<proteinExistence type="predicted"/>
<keyword evidence="3" id="KW-1185">Reference proteome</keyword>
<dbReference type="EMBL" id="VOTZ01000034">
    <property type="protein sequence ID" value="MCQ1539509.1"/>
    <property type="molecule type" value="Genomic_DNA"/>
</dbReference>
<evidence type="ECO:0000313" key="3">
    <source>
        <dbReference type="Proteomes" id="UP001524383"/>
    </source>
</evidence>